<dbReference type="Gene3D" id="2.40.70.10">
    <property type="entry name" value="Acid Proteases"/>
    <property type="match status" value="1"/>
</dbReference>
<protein>
    <submittedName>
        <fullName evidence="1">Uncharacterized protein</fullName>
    </submittedName>
</protein>
<name>A0ABQ5C759_9ASTR</name>
<comment type="caution">
    <text evidence="1">The sequence shown here is derived from an EMBL/GenBank/DDBJ whole genome shotgun (WGS) entry which is preliminary data.</text>
</comment>
<dbReference type="PANTHER" id="PTHR33067:SF9">
    <property type="entry name" value="RNA-DIRECTED DNA POLYMERASE"/>
    <property type="match status" value="1"/>
</dbReference>
<reference evidence="1" key="1">
    <citation type="journal article" date="2022" name="Int. J. Mol. Sci.">
        <title>Draft Genome of Tanacetum Coccineum: Genomic Comparison of Closely Related Tanacetum-Family Plants.</title>
        <authorList>
            <person name="Yamashiro T."/>
            <person name="Shiraishi A."/>
            <person name="Nakayama K."/>
            <person name="Satake H."/>
        </authorList>
    </citation>
    <scope>NUCLEOTIDE SEQUENCE</scope>
</reference>
<dbReference type="Proteomes" id="UP001151760">
    <property type="component" value="Unassembled WGS sequence"/>
</dbReference>
<evidence type="ECO:0000313" key="1">
    <source>
        <dbReference type="EMBL" id="GJT20889.1"/>
    </source>
</evidence>
<dbReference type="PANTHER" id="PTHR33067">
    <property type="entry name" value="RNA-DIRECTED DNA POLYMERASE-RELATED"/>
    <property type="match status" value="1"/>
</dbReference>
<organism evidence="1 2">
    <name type="scientific">Tanacetum coccineum</name>
    <dbReference type="NCBI Taxonomy" id="301880"/>
    <lineage>
        <taxon>Eukaryota</taxon>
        <taxon>Viridiplantae</taxon>
        <taxon>Streptophyta</taxon>
        <taxon>Embryophyta</taxon>
        <taxon>Tracheophyta</taxon>
        <taxon>Spermatophyta</taxon>
        <taxon>Magnoliopsida</taxon>
        <taxon>eudicotyledons</taxon>
        <taxon>Gunneridae</taxon>
        <taxon>Pentapetalae</taxon>
        <taxon>asterids</taxon>
        <taxon>campanulids</taxon>
        <taxon>Asterales</taxon>
        <taxon>Asteraceae</taxon>
        <taxon>Asteroideae</taxon>
        <taxon>Anthemideae</taxon>
        <taxon>Anthemidinae</taxon>
        <taxon>Tanacetum</taxon>
    </lineage>
</organism>
<sequence length="242" mass="27562">MTNSPPKGVWLIHLLKGMENDKGIENNKVVDKNVVEPIKLVDKKEELDGEMVNESDRSVNKESTRWGKYADKLMEMPGSQPIGYYLKHEINEKTIEGLVDNHKYNNSLLATRLVLAHAPMYNSILDKYVDSPELGKNRPAFIQGEMPKKMKDPELFTLPCRLRDSNPFDALADLGSCVNLIPLYLFKTLNVGILKVTENILGLADGTSTRREAKTFGGFLRRRYGKGPYMPLTYRKRIFSNR</sequence>
<dbReference type="EMBL" id="BQNB010013843">
    <property type="protein sequence ID" value="GJT20889.1"/>
    <property type="molecule type" value="Genomic_DNA"/>
</dbReference>
<proteinExistence type="predicted"/>
<keyword evidence="2" id="KW-1185">Reference proteome</keyword>
<gene>
    <name evidence="1" type="ORF">Tco_0890826</name>
</gene>
<reference evidence="1" key="2">
    <citation type="submission" date="2022-01" db="EMBL/GenBank/DDBJ databases">
        <authorList>
            <person name="Yamashiro T."/>
            <person name="Shiraishi A."/>
            <person name="Satake H."/>
            <person name="Nakayama K."/>
        </authorList>
    </citation>
    <scope>NUCLEOTIDE SEQUENCE</scope>
</reference>
<dbReference type="InterPro" id="IPR021109">
    <property type="entry name" value="Peptidase_aspartic_dom_sf"/>
</dbReference>
<evidence type="ECO:0000313" key="2">
    <source>
        <dbReference type="Proteomes" id="UP001151760"/>
    </source>
</evidence>
<accession>A0ABQ5C759</accession>